<dbReference type="InterPro" id="IPR018044">
    <property type="entry name" value="Peptidase_S11"/>
</dbReference>
<evidence type="ECO:0000256" key="8">
    <source>
        <dbReference type="PIRSR" id="PIRSR618044-2"/>
    </source>
</evidence>
<dbReference type="InterPro" id="IPR012338">
    <property type="entry name" value="Beta-lactam/transpept-like"/>
</dbReference>
<dbReference type="GO" id="GO:0006508">
    <property type="term" value="P:proteolysis"/>
    <property type="evidence" value="ECO:0007669"/>
    <property type="project" value="InterPro"/>
</dbReference>
<dbReference type="GO" id="GO:0008360">
    <property type="term" value="P:regulation of cell shape"/>
    <property type="evidence" value="ECO:0007669"/>
    <property type="project" value="UniProtKB-KW"/>
</dbReference>
<keyword evidence="11" id="KW-0645">Protease</keyword>
<dbReference type="PRINTS" id="PR00725">
    <property type="entry name" value="DADACBPTASE1"/>
</dbReference>
<dbReference type="PANTHER" id="PTHR21581">
    <property type="entry name" value="D-ALANYL-D-ALANINE CARBOXYPEPTIDASE"/>
    <property type="match status" value="1"/>
</dbReference>
<proteinExistence type="inferred from homology"/>
<dbReference type="AlphaFoldDB" id="A0A6G4A3Q6"/>
<keyword evidence="2" id="KW-0732">Signal</keyword>
<dbReference type="GO" id="GO:0009252">
    <property type="term" value="P:peptidoglycan biosynthetic process"/>
    <property type="evidence" value="ECO:0007669"/>
    <property type="project" value="UniProtKB-KW"/>
</dbReference>
<keyword evidence="11" id="KW-0121">Carboxypeptidase</keyword>
<evidence type="ECO:0000256" key="7">
    <source>
        <dbReference type="PIRSR" id="PIRSR618044-1"/>
    </source>
</evidence>
<accession>A0A6G4A3Q6</accession>
<evidence type="ECO:0000256" key="4">
    <source>
        <dbReference type="ARBA" id="ARBA00022960"/>
    </source>
</evidence>
<comment type="similarity">
    <text evidence="1 9">Belongs to the peptidase S11 family.</text>
</comment>
<evidence type="ECO:0000259" key="10">
    <source>
        <dbReference type="Pfam" id="PF00768"/>
    </source>
</evidence>
<dbReference type="GO" id="GO:0009002">
    <property type="term" value="F:serine-type D-Ala-D-Ala carboxypeptidase activity"/>
    <property type="evidence" value="ECO:0007669"/>
    <property type="project" value="InterPro"/>
</dbReference>
<gene>
    <name evidence="11" type="ORF">GK047_19990</name>
</gene>
<reference evidence="11" key="1">
    <citation type="submission" date="2020-02" db="EMBL/GenBank/DDBJ databases">
        <authorList>
            <person name="Shen X.-R."/>
            <person name="Zhang Y.-X."/>
        </authorList>
    </citation>
    <scope>NUCLEOTIDE SEQUENCE</scope>
    <source>
        <strain evidence="11">SYP-B3998</strain>
    </source>
</reference>
<dbReference type="Pfam" id="PF00768">
    <property type="entry name" value="Peptidase_S11"/>
    <property type="match status" value="1"/>
</dbReference>
<protein>
    <submittedName>
        <fullName evidence="11">D-alanyl-D-alanine carboxypeptidase</fullName>
    </submittedName>
</protein>
<evidence type="ECO:0000256" key="2">
    <source>
        <dbReference type="ARBA" id="ARBA00022729"/>
    </source>
</evidence>
<dbReference type="InterPro" id="IPR001967">
    <property type="entry name" value="Peptidase_S11_N"/>
</dbReference>
<keyword evidence="3" id="KW-0378">Hydrolase</keyword>
<feature type="active site" evidence="7">
    <location>
        <position position="129"/>
    </location>
</feature>
<evidence type="ECO:0000256" key="6">
    <source>
        <dbReference type="ARBA" id="ARBA00023316"/>
    </source>
</evidence>
<comment type="caution">
    <text evidence="11">The sequence shown here is derived from an EMBL/GenBank/DDBJ whole genome shotgun (WGS) entry which is preliminary data.</text>
</comment>
<evidence type="ECO:0000256" key="9">
    <source>
        <dbReference type="RuleBase" id="RU004016"/>
    </source>
</evidence>
<keyword evidence="4" id="KW-0133">Cell shape</keyword>
<keyword evidence="6" id="KW-0961">Cell wall biogenesis/degradation</keyword>
<dbReference type="PANTHER" id="PTHR21581:SF6">
    <property type="entry name" value="TRAFFICKING PROTEIN PARTICLE COMPLEX SUBUNIT 12"/>
    <property type="match status" value="1"/>
</dbReference>
<dbReference type="EMBL" id="JAAIKC010000008">
    <property type="protein sequence ID" value="NEW08287.1"/>
    <property type="molecule type" value="Genomic_DNA"/>
</dbReference>
<organism evidence="11">
    <name type="scientific">Paenibacillus sp. SYP-B3998</name>
    <dbReference type="NCBI Taxonomy" id="2678564"/>
    <lineage>
        <taxon>Bacteria</taxon>
        <taxon>Bacillati</taxon>
        <taxon>Bacillota</taxon>
        <taxon>Bacilli</taxon>
        <taxon>Bacillales</taxon>
        <taxon>Paenibacillaceae</taxon>
        <taxon>Paenibacillus</taxon>
    </lineage>
</organism>
<evidence type="ECO:0000313" key="11">
    <source>
        <dbReference type="EMBL" id="NEW08287.1"/>
    </source>
</evidence>
<feature type="binding site" evidence="8">
    <location>
        <position position="250"/>
    </location>
    <ligand>
        <name>substrate</name>
    </ligand>
</feature>
<evidence type="ECO:0000256" key="1">
    <source>
        <dbReference type="ARBA" id="ARBA00007164"/>
    </source>
</evidence>
<dbReference type="GO" id="GO:0071555">
    <property type="term" value="P:cell wall organization"/>
    <property type="evidence" value="ECO:0007669"/>
    <property type="project" value="UniProtKB-KW"/>
</dbReference>
<dbReference type="RefSeq" id="WP_163950778.1">
    <property type="nucleotide sequence ID" value="NZ_JAAIKC010000008.1"/>
</dbReference>
<name>A0A6G4A3Q6_9BACL</name>
<sequence>MFKRKGRFLFMLILVVIAAYALRHPLSNLPLLKSVNQQGIPSLQAEAAVLLQADTGAVIWSKNANKRLYPASTTKIVTALVALERAKPEEQVKVGKEIHERTSGESSAGLVQGQTMTLRDLLAAMLLPSGNDAARSVAVYIAQKETGKKLTPEQAIDRFAEMMNAKATSLGAKDSHFVNPHGLHDAKHYATAHDLALIAQAAMRQTTFRDLVNQGEYTVKTSSTRLVFENRNKLLQPDSEYFLQGVNGIKTGFTDEAGYCLVSSATRKNQPFIAVVLHSTETDVWLDSKALLQYGFEKS</sequence>
<feature type="active site" description="Acyl-ester intermediate" evidence="7">
    <location>
        <position position="72"/>
    </location>
</feature>
<feature type="active site" description="Proton acceptor" evidence="7">
    <location>
        <position position="75"/>
    </location>
</feature>
<evidence type="ECO:0000256" key="3">
    <source>
        <dbReference type="ARBA" id="ARBA00022801"/>
    </source>
</evidence>
<dbReference type="SUPFAM" id="SSF56601">
    <property type="entry name" value="beta-lactamase/transpeptidase-like"/>
    <property type="match status" value="1"/>
</dbReference>
<keyword evidence="5" id="KW-0573">Peptidoglycan synthesis</keyword>
<dbReference type="Gene3D" id="3.40.710.10">
    <property type="entry name" value="DD-peptidase/beta-lactamase superfamily"/>
    <property type="match status" value="1"/>
</dbReference>
<feature type="domain" description="Peptidase S11 D-alanyl-D-alanine carboxypeptidase A N-terminal" evidence="10">
    <location>
        <begin position="39"/>
        <end position="279"/>
    </location>
</feature>
<evidence type="ECO:0000256" key="5">
    <source>
        <dbReference type="ARBA" id="ARBA00022984"/>
    </source>
</evidence>